<accession>A0A4S3K4A7</accession>
<name>A0A4S3K4A7_9GAMM</name>
<evidence type="ECO:0000256" key="1">
    <source>
        <dbReference type="SAM" id="SignalP"/>
    </source>
</evidence>
<keyword evidence="3" id="KW-1185">Reference proteome</keyword>
<feature type="chain" id="PRO_5030100179" description="DUF4124 domain-containing protein" evidence="1">
    <location>
        <begin position="19"/>
        <end position="159"/>
    </location>
</feature>
<organism evidence="2 3">
    <name type="scientific">Panacagrimonas perspica</name>
    <dbReference type="NCBI Taxonomy" id="381431"/>
    <lineage>
        <taxon>Bacteria</taxon>
        <taxon>Pseudomonadati</taxon>
        <taxon>Pseudomonadota</taxon>
        <taxon>Gammaproteobacteria</taxon>
        <taxon>Nevskiales</taxon>
        <taxon>Nevskiaceae</taxon>
        <taxon>Panacagrimonas</taxon>
    </lineage>
</organism>
<keyword evidence="1" id="KW-0732">Signal</keyword>
<feature type="signal peptide" evidence="1">
    <location>
        <begin position="1"/>
        <end position="18"/>
    </location>
</feature>
<reference evidence="2 3" key="1">
    <citation type="submission" date="2019-03" db="EMBL/GenBank/DDBJ databases">
        <title>Genomic Encyclopedia of Type Strains, Phase IV (KMG-IV): sequencing the most valuable type-strain genomes for metagenomic binning, comparative biology and taxonomic classification.</title>
        <authorList>
            <person name="Goeker M."/>
        </authorList>
    </citation>
    <scope>NUCLEOTIDE SEQUENCE [LARGE SCALE GENOMIC DNA]</scope>
    <source>
        <strain evidence="2 3">DSM 26377</strain>
    </source>
</reference>
<dbReference type="RefSeq" id="WP_133883415.1">
    <property type="nucleotide sequence ID" value="NZ_MWIN01000013.1"/>
</dbReference>
<gene>
    <name evidence="2" type="ORF">DFR24_4279</name>
</gene>
<protein>
    <recommendedName>
        <fullName evidence="4">DUF4124 domain-containing protein</fullName>
    </recommendedName>
</protein>
<sequence>MRCLLVLCVLAMIPTAEAVVYRCEVDQRPVYTDRPCAAGTAPHDLPVISVLPSPGEADLVADHDARRERHLKSKAGDDAKWLKDHRKRKATDERLSAAAADHKVLKDMSADQVRRALGSPDEVKRKDGVERWTYVDGKQRRTVVLQNGRVSSTGGPKGK</sequence>
<dbReference type="Proteomes" id="UP000295341">
    <property type="component" value="Unassembled WGS sequence"/>
</dbReference>
<evidence type="ECO:0008006" key="4">
    <source>
        <dbReference type="Google" id="ProtNLM"/>
    </source>
</evidence>
<proteinExistence type="predicted"/>
<comment type="caution">
    <text evidence="2">The sequence shown here is derived from an EMBL/GenBank/DDBJ whole genome shotgun (WGS) entry which is preliminary data.</text>
</comment>
<evidence type="ECO:0000313" key="3">
    <source>
        <dbReference type="Proteomes" id="UP000295341"/>
    </source>
</evidence>
<evidence type="ECO:0000313" key="2">
    <source>
        <dbReference type="EMBL" id="TDU25834.1"/>
    </source>
</evidence>
<dbReference type="AlphaFoldDB" id="A0A4S3K4A7"/>
<dbReference type="EMBL" id="SOBT01000011">
    <property type="protein sequence ID" value="TDU25834.1"/>
    <property type="molecule type" value="Genomic_DNA"/>
</dbReference>